<dbReference type="InterPro" id="IPR000407">
    <property type="entry name" value="GDA1_CD39_NTPase"/>
</dbReference>
<name>A0ABR1B4J8_POLSC</name>
<reference evidence="4 5" key="1">
    <citation type="submission" date="2023-09" db="EMBL/GenBank/DDBJ databases">
        <title>Genomes of two closely related lineages of the louse Polyplax serrata with different host specificities.</title>
        <authorList>
            <person name="Martinu J."/>
            <person name="Tarabai H."/>
            <person name="Stefka J."/>
            <person name="Hypsa V."/>
        </authorList>
    </citation>
    <scope>NUCLEOTIDE SEQUENCE [LARGE SCALE GENOMIC DNA]</scope>
    <source>
        <strain evidence="4">98ZLc_SE</strain>
    </source>
</reference>
<dbReference type="PANTHER" id="PTHR11782">
    <property type="entry name" value="ADENOSINE/GUANOSINE DIPHOSPHATASE"/>
    <property type="match status" value="1"/>
</dbReference>
<keyword evidence="2" id="KW-0378">Hydrolase</keyword>
<dbReference type="EMBL" id="JAWJWF010000003">
    <property type="protein sequence ID" value="KAK6634882.1"/>
    <property type="molecule type" value="Genomic_DNA"/>
</dbReference>
<sequence>MSLILLISAVTILLSQQCSSVLSKEKSILTVDALFLDFMVNDTRAFINTFYYGSDGNLNGVGKSVYLRSTFSLPAYINRPVCTRQKQILFKTLEGLVLLTAHAIPKERLNSTRILPYGDSVCAELPQDKMEEFLDDMENFFNQKGFELEHGDPFIVNTVQNKLAMGWMALNYALNGGELIANKTVAAALLSQTAHALVFVPQNTTTPTHEEPFFDMGLPFHFYFHSGSFGERDIRKLILKSTNISNLLETSCFRPFTKYTWIYNETYNYTLMGSNKGESHRINYTDCKREVREVVSKFQKPTRSLEGRDFYALYAYFGLAVRANLIEKEVTAKNITLEAIEKRAKCVCSSRCGTPFLCMDLVFMYTLFNEIYGLKSNTTIHFSDEVNGFPLSWRMAKAFSLYKNYEII</sequence>
<feature type="chain" id="PRO_5046498046" evidence="3">
    <location>
        <begin position="21"/>
        <end position="408"/>
    </location>
</feature>
<feature type="signal peptide" evidence="3">
    <location>
        <begin position="1"/>
        <end position="20"/>
    </location>
</feature>
<dbReference type="Gene3D" id="3.30.420.150">
    <property type="entry name" value="Exopolyphosphatase. Domain 2"/>
    <property type="match status" value="1"/>
</dbReference>
<evidence type="ECO:0000256" key="2">
    <source>
        <dbReference type="ARBA" id="ARBA00022801"/>
    </source>
</evidence>
<evidence type="ECO:0000256" key="3">
    <source>
        <dbReference type="SAM" id="SignalP"/>
    </source>
</evidence>
<evidence type="ECO:0000256" key="1">
    <source>
        <dbReference type="ARBA" id="ARBA00009283"/>
    </source>
</evidence>
<protein>
    <submittedName>
        <fullName evidence="4">Uncharacterized protein</fullName>
    </submittedName>
</protein>
<evidence type="ECO:0000313" key="4">
    <source>
        <dbReference type="EMBL" id="KAK6634882.1"/>
    </source>
</evidence>
<gene>
    <name evidence="4" type="ORF">RUM44_000129</name>
</gene>
<evidence type="ECO:0000313" key="5">
    <source>
        <dbReference type="Proteomes" id="UP001359485"/>
    </source>
</evidence>
<dbReference type="Proteomes" id="UP001359485">
    <property type="component" value="Unassembled WGS sequence"/>
</dbReference>
<keyword evidence="3" id="KW-0732">Signal</keyword>
<dbReference type="PANTHER" id="PTHR11782:SF127">
    <property type="entry name" value="NTPASE, ISOFORM F"/>
    <property type="match status" value="1"/>
</dbReference>
<comment type="similarity">
    <text evidence="1">Belongs to the GDA1/CD39 NTPase family.</text>
</comment>
<accession>A0ABR1B4J8</accession>
<keyword evidence="5" id="KW-1185">Reference proteome</keyword>
<proteinExistence type="inferred from homology"/>
<organism evidence="4 5">
    <name type="scientific">Polyplax serrata</name>
    <name type="common">Common mouse louse</name>
    <dbReference type="NCBI Taxonomy" id="468196"/>
    <lineage>
        <taxon>Eukaryota</taxon>
        <taxon>Metazoa</taxon>
        <taxon>Ecdysozoa</taxon>
        <taxon>Arthropoda</taxon>
        <taxon>Hexapoda</taxon>
        <taxon>Insecta</taxon>
        <taxon>Pterygota</taxon>
        <taxon>Neoptera</taxon>
        <taxon>Paraneoptera</taxon>
        <taxon>Psocodea</taxon>
        <taxon>Troctomorpha</taxon>
        <taxon>Phthiraptera</taxon>
        <taxon>Anoplura</taxon>
        <taxon>Polyplacidae</taxon>
        <taxon>Polyplax</taxon>
    </lineage>
</organism>
<comment type="caution">
    <text evidence="4">The sequence shown here is derived from an EMBL/GenBank/DDBJ whole genome shotgun (WGS) entry which is preliminary data.</text>
</comment>